<dbReference type="AlphaFoldDB" id="A0A382MA30"/>
<dbReference type="EMBL" id="UINC01092351">
    <property type="protein sequence ID" value="SVC45854.1"/>
    <property type="molecule type" value="Genomic_DNA"/>
</dbReference>
<dbReference type="InterPro" id="IPR000792">
    <property type="entry name" value="Tscrpt_reg_LuxR_C"/>
</dbReference>
<dbReference type="Pfam" id="PF00072">
    <property type="entry name" value="Response_reg"/>
    <property type="match status" value="1"/>
</dbReference>
<keyword evidence="3" id="KW-0238">DNA-binding</keyword>
<evidence type="ECO:0000259" key="5">
    <source>
        <dbReference type="PROSITE" id="PS50043"/>
    </source>
</evidence>
<evidence type="ECO:0008006" key="8">
    <source>
        <dbReference type="Google" id="ProtNLM"/>
    </source>
</evidence>
<dbReference type="PANTHER" id="PTHR43214:SF41">
    <property type="entry name" value="NITRATE_NITRITE RESPONSE REGULATOR PROTEIN NARP"/>
    <property type="match status" value="1"/>
</dbReference>
<evidence type="ECO:0000256" key="2">
    <source>
        <dbReference type="ARBA" id="ARBA00023015"/>
    </source>
</evidence>
<dbReference type="Gene3D" id="3.40.50.2300">
    <property type="match status" value="1"/>
</dbReference>
<feature type="non-terminal residue" evidence="7">
    <location>
        <position position="1"/>
    </location>
</feature>
<dbReference type="GO" id="GO:0003677">
    <property type="term" value="F:DNA binding"/>
    <property type="evidence" value="ECO:0007669"/>
    <property type="project" value="UniProtKB-KW"/>
</dbReference>
<dbReference type="GO" id="GO:0006355">
    <property type="term" value="P:regulation of DNA-templated transcription"/>
    <property type="evidence" value="ECO:0007669"/>
    <property type="project" value="InterPro"/>
</dbReference>
<evidence type="ECO:0000259" key="6">
    <source>
        <dbReference type="PROSITE" id="PS50110"/>
    </source>
</evidence>
<dbReference type="GO" id="GO:0000160">
    <property type="term" value="P:phosphorelay signal transduction system"/>
    <property type="evidence" value="ECO:0007669"/>
    <property type="project" value="InterPro"/>
</dbReference>
<keyword evidence="4" id="KW-0804">Transcription</keyword>
<evidence type="ECO:0000256" key="3">
    <source>
        <dbReference type="ARBA" id="ARBA00023125"/>
    </source>
</evidence>
<dbReference type="SUPFAM" id="SSF52172">
    <property type="entry name" value="CheY-like"/>
    <property type="match status" value="1"/>
</dbReference>
<reference evidence="7" key="1">
    <citation type="submission" date="2018-05" db="EMBL/GenBank/DDBJ databases">
        <authorList>
            <person name="Lanie J.A."/>
            <person name="Ng W.-L."/>
            <person name="Kazmierczak K.M."/>
            <person name="Andrzejewski T.M."/>
            <person name="Davidsen T.M."/>
            <person name="Wayne K.J."/>
            <person name="Tettelin H."/>
            <person name="Glass J.I."/>
            <person name="Rusch D."/>
            <person name="Podicherti R."/>
            <person name="Tsui H.-C.T."/>
            <person name="Winkler M.E."/>
        </authorList>
    </citation>
    <scope>NUCLEOTIDE SEQUENCE</scope>
</reference>
<feature type="domain" description="HTH luxR-type" evidence="5">
    <location>
        <begin position="113"/>
        <end position="178"/>
    </location>
</feature>
<dbReference type="SUPFAM" id="SSF46894">
    <property type="entry name" value="C-terminal effector domain of the bipartite response regulators"/>
    <property type="match status" value="1"/>
</dbReference>
<dbReference type="PROSITE" id="PS50110">
    <property type="entry name" value="RESPONSE_REGULATORY"/>
    <property type="match status" value="1"/>
</dbReference>
<protein>
    <recommendedName>
        <fullName evidence="8">Response regulator transcription factor</fullName>
    </recommendedName>
</protein>
<dbReference type="InterPro" id="IPR039420">
    <property type="entry name" value="WalR-like"/>
</dbReference>
<dbReference type="InterPro" id="IPR011006">
    <property type="entry name" value="CheY-like_superfamily"/>
</dbReference>
<gene>
    <name evidence="7" type="ORF">METZ01_LOCUS298708</name>
</gene>
<dbReference type="CDD" id="cd17535">
    <property type="entry name" value="REC_NarL-like"/>
    <property type="match status" value="1"/>
</dbReference>
<evidence type="ECO:0000313" key="7">
    <source>
        <dbReference type="EMBL" id="SVC45854.1"/>
    </source>
</evidence>
<evidence type="ECO:0000256" key="1">
    <source>
        <dbReference type="ARBA" id="ARBA00022553"/>
    </source>
</evidence>
<evidence type="ECO:0000256" key="4">
    <source>
        <dbReference type="ARBA" id="ARBA00023163"/>
    </source>
</evidence>
<proteinExistence type="predicted"/>
<dbReference type="InterPro" id="IPR001789">
    <property type="entry name" value="Sig_transdc_resp-reg_receiver"/>
</dbReference>
<dbReference type="Pfam" id="PF00196">
    <property type="entry name" value="GerE"/>
    <property type="match status" value="1"/>
</dbReference>
<dbReference type="SMART" id="SM00421">
    <property type="entry name" value="HTH_LUXR"/>
    <property type="match status" value="1"/>
</dbReference>
<name>A0A382MA30_9ZZZZ</name>
<dbReference type="PROSITE" id="PS50043">
    <property type="entry name" value="HTH_LUXR_2"/>
    <property type="match status" value="1"/>
</dbReference>
<keyword evidence="1" id="KW-0597">Phosphoprotein</keyword>
<organism evidence="7">
    <name type="scientific">marine metagenome</name>
    <dbReference type="NCBI Taxonomy" id="408172"/>
    <lineage>
        <taxon>unclassified sequences</taxon>
        <taxon>metagenomes</taxon>
        <taxon>ecological metagenomes</taxon>
    </lineage>
</organism>
<dbReference type="CDD" id="cd06170">
    <property type="entry name" value="LuxR_C_like"/>
    <property type="match status" value="1"/>
</dbReference>
<dbReference type="PRINTS" id="PR00038">
    <property type="entry name" value="HTHLUXR"/>
</dbReference>
<accession>A0A382MA30</accession>
<dbReference type="InterPro" id="IPR016032">
    <property type="entry name" value="Sig_transdc_resp-reg_C-effctor"/>
</dbReference>
<feature type="domain" description="Response regulatory" evidence="6">
    <location>
        <begin position="1"/>
        <end position="91"/>
    </location>
</feature>
<dbReference type="InterPro" id="IPR058245">
    <property type="entry name" value="NreC/VraR/RcsB-like_REC"/>
</dbReference>
<keyword evidence="2" id="KW-0805">Transcription regulation</keyword>
<sequence length="181" mass="20425">VVDEAENGDELLKKISKNEFNVALVDVAMPGKHGLDLLKQVREEYPKLPILVLTVYPEEHYAVRFFKAGASGFITKESSTDQIYSAVRKVANGGKFASPFITEKLAFDFGKTDRPLHEGLSNREHQVFLMLAEGESPTEIGKQLSLSVKTISTHRSRILEKMQMKRNSELIHYAISHRLLQ</sequence>
<dbReference type="PANTHER" id="PTHR43214">
    <property type="entry name" value="TWO-COMPONENT RESPONSE REGULATOR"/>
    <property type="match status" value="1"/>
</dbReference>
<dbReference type="SMART" id="SM00448">
    <property type="entry name" value="REC"/>
    <property type="match status" value="1"/>
</dbReference>